<reference evidence="1 2" key="1">
    <citation type="submission" date="2024-02" db="EMBL/GenBank/DDBJ databases">
        <authorList>
            <person name="Chen Y."/>
            <person name="Shah S."/>
            <person name="Dougan E. K."/>
            <person name="Thang M."/>
            <person name="Chan C."/>
        </authorList>
    </citation>
    <scope>NUCLEOTIDE SEQUENCE [LARGE SCALE GENOMIC DNA]</scope>
</reference>
<keyword evidence="2" id="KW-1185">Reference proteome</keyword>
<proteinExistence type="predicted"/>
<organism evidence="1 2">
    <name type="scientific">Durusdinium trenchii</name>
    <dbReference type="NCBI Taxonomy" id="1381693"/>
    <lineage>
        <taxon>Eukaryota</taxon>
        <taxon>Sar</taxon>
        <taxon>Alveolata</taxon>
        <taxon>Dinophyceae</taxon>
        <taxon>Suessiales</taxon>
        <taxon>Symbiodiniaceae</taxon>
        <taxon>Durusdinium</taxon>
    </lineage>
</organism>
<dbReference type="Proteomes" id="UP001642464">
    <property type="component" value="Unassembled WGS sequence"/>
</dbReference>
<dbReference type="EMBL" id="CAXAMM010041018">
    <property type="protein sequence ID" value="CAK9096837.1"/>
    <property type="molecule type" value="Genomic_DNA"/>
</dbReference>
<name>A0ABP0R8E5_9DINO</name>
<sequence>MPFPFFAFLALWVCGHADRPGEHSLMVELAKRAHGNHCQDHILESIEAKMGANRKEWIEGQSIGFEAALRPLFAVLPHTPTGGLTANAARYALHRVFVDARGWNVNGLEESKLYALSLAQNGPAELPPLHRILQGEVPQEVESAFEKCSADIGVQELALLAATLDELVHQEVLQQVKAVFKAKKLPMFGHIDDQQLQKVLEQVMIGYICDAAGIVSPEREKYIDGKLDIKEKYPSWLNLQNFLHSIQEVVLPTQATRVDFEDLTNVIKELNEHYGRWQNGECQVLSQELRQLESECPGHVPLRDFYSSHFSRGNWQFTESVAYLRSLGALEESQREKPKLISTNYVLGANNCVATSKYYSQCCLNQCDGHLRKLEKAVAKSEVAPDDLQAAVKAVLPEPDMPALVSKKLVEISQKPGQAGRVALHGLPFAEWLHHAYPRECPAPKIHNLPEELPGHFETRNGKSPAFSDEDMEAYLKKLPEVDRDQECHIAWTEEPVETWTMESPVESRRLLEVTAPFSSLWVCACVGMLLGGLVASRFTSKNPQASNESQETMTA</sequence>
<comment type="caution">
    <text evidence="1">The sequence shown here is derived from an EMBL/GenBank/DDBJ whole genome shotgun (WGS) entry which is preliminary data.</text>
</comment>
<gene>
    <name evidence="1" type="ORF">SCF082_LOCUS45438</name>
</gene>
<accession>A0ABP0R8E5</accession>
<protein>
    <submittedName>
        <fullName evidence="1">Uncharacterized protein</fullName>
    </submittedName>
</protein>
<evidence type="ECO:0000313" key="1">
    <source>
        <dbReference type="EMBL" id="CAK9096837.1"/>
    </source>
</evidence>
<evidence type="ECO:0000313" key="2">
    <source>
        <dbReference type="Proteomes" id="UP001642464"/>
    </source>
</evidence>